<dbReference type="GO" id="GO:0005507">
    <property type="term" value="F:copper ion binding"/>
    <property type="evidence" value="ECO:0007669"/>
    <property type="project" value="InterPro"/>
</dbReference>
<dbReference type="InterPro" id="IPR011707">
    <property type="entry name" value="Cu-oxidase-like_N"/>
</dbReference>
<dbReference type="PROSITE" id="PS51318">
    <property type="entry name" value="TAT"/>
    <property type="match status" value="1"/>
</dbReference>
<comment type="similarity">
    <text evidence="1">Belongs to the multicopper oxidase family.</text>
</comment>
<dbReference type="Pfam" id="PF07732">
    <property type="entry name" value="Cu-oxidase_3"/>
    <property type="match status" value="1"/>
</dbReference>
<dbReference type="CDD" id="cd13889">
    <property type="entry name" value="CuRO_3_BOD"/>
    <property type="match status" value="1"/>
</dbReference>
<evidence type="ECO:0000313" key="6">
    <source>
        <dbReference type="Proteomes" id="UP000502498"/>
    </source>
</evidence>
<sequence>MTVTRREMLTLTAVAGVATAGAVALAAPWGSPVEAKSASQLASKYFPKVFAATLPMQQVLAPKRTEVDDEGPVNYYDVSEVVANAKILPGGLLTPVLAYNGVVPGPIIEVDQGTRAVLRMRNRLTAVHPTFGTPIATSTHLHGSASLPEYDGYASDVTLPGQMKDYHYPNFQTARTLWYHDHGVHYTAQNAYSGLAAQYHMHDAQERSLLPQDEFDVALTICDMMFQANGAQLYEDRSHSGLYGDVILVNAMPWPVMKVKRRVYRFRLLNSSLSRSYRFQLSPSTPMHMVCTDGGLMLKTQSVTSFRMGSAERYEFLIDFSQFKAGQRIEMRNLSNPDNRDFDFTNKVMAFDVVDDPFTTNDPSALSIPDTLNPGNEVMGLVEKGGMIKRNIRVERDDVTDMWQLNEQTWEDVIASNYLATLASPTVNTTEVWEIENKSGGWFHPVHIHLIDFKILSRDGKAPFSYELGPKDVVYVGENEKVRVIAKYGPHAGRYMVHCHNLVHEDHDMMHQFRVWPADGSSDDPHHPILAALPVPDDGA</sequence>
<keyword evidence="2" id="KW-0732">Signal</keyword>
<evidence type="ECO:0000259" key="3">
    <source>
        <dbReference type="Pfam" id="PF07731"/>
    </source>
</evidence>
<gene>
    <name evidence="5" type="ORF">HQM25_02040</name>
</gene>
<name>A0A7D4Q6K1_9MICO</name>
<proteinExistence type="inferred from homology"/>
<protein>
    <submittedName>
        <fullName evidence="5">Multicopper oxidase family protein</fullName>
    </submittedName>
</protein>
<feature type="domain" description="Plastocyanin-like" evidence="4">
    <location>
        <begin position="89"/>
        <end position="204"/>
    </location>
</feature>
<dbReference type="InterPro" id="IPR006311">
    <property type="entry name" value="TAT_signal"/>
</dbReference>
<feature type="signal peptide" evidence="2">
    <location>
        <begin position="1"/>
        <end position="26"/>
    </location>
</feature>
<dbReference type="SUPFAM" id="SSF49503">
    <property type="entry name" value="Cupredoxins"/>
    <property type="match status" value="2"/>
</dbReference>
<dbReference type="PANTHER" id="PTHR48267:SF1">
    <property type="entry name" value="BILIRUBIN OXIDASE"/>
    <property type="match status" value="1"/>
</dbReference>
<dbReference type="InterPro" id="IPR011706">
    <property type="entry name" value="Cu-oxidase_C"/>
</dbReference>
<dbReference type="AlphaFoldDB" id="A0A7D4Q6K1"/>
<evidence type="ECO:0000256" key="1">
    <source>
        <dbReference type="ARBA" id="ARBA00010609"/>
    </source>
</evidence>
<dbReference type="PANTHER" id="PTHR48267">
    <property type="entry name" value="CUPREDOXIN SUPERFAMILY PROTEIN"/>
    <property type="match status" value="1"/>
</dbReference>
<reference evidence="5 6" key="1">
    <citation type="submission" date="2020-05" db="EMBL/GenBank/DDBJ databases">
        <title>Strain PA2F3 complete genome.</title>
        <authorList>
            <person name="Kim Y.-S."/>
            <person name="Kim S.-J."/>
            <person name="Jung H.-k."/>
            <person name="Kim S.-E."/>
            <person name="Kim K.-H."/>
        </authorList>
    </citation>
    <scope>NUCLEOTIDE SEQUENCE [LARGE SCALE GENOMIC DNA]</scope>
    <source>
        <strain evidence="5 6">PA2F3</strain>
    </source>
</reference>
<evidence type="ECO:0000259" key="4">
    <source>
        <dbReference type="Pfam" id="PF07732"/>
    </source>
</evidence>
<accession>A0A7D4Q6K1</accession>
<organism evidence="5 6">
    <name type="scientific">Microbacterium hominis</name>
    <dbReference type="NCBI Taxonomy" id="162426"/>
    <lineage>
        <taxon>Bacteria</taxon>
        <taxon>Bacillati</taxon>
        <taxon>Actinomycetota</taxon>
        <taxon>Actinomycetes</taxon>
        <taxon>Micrococcales</taxon>
        <taxon>Microbacteriaceae</taxon>
        <taxon>Microbacterium</taxon>
    </lineage>
</organism>
<dbReference type="GO" id="GO:0016491">
    <property type="term" value="F:oxidoreductase activity"/>
    <property type="evidence" value="ECO:0007669"/>
    <property type="project" value="InterPro"/>
</dbReference>
<dbReference type="InterPro" id="IPR008972">
    <property type="entry name" value="Cupredoxin"/>
</dbReference>
<feature type="chain" id="PRO_5039709600" evidence="2">
    <location>
        <begin position="27"/>
        <end position="540"/>
    </location>
</feature>
<dbReference type="Pfam" id="PF07731">
    <property type="entry name" value="Cu-oxidase_2"/>
    <property type="match status" value="1"/>
</dbReference>
<feature type="domain" description="Plastocyanin-like" evidence="3">
    <location>
        <begin position="420"/>
        <end position="517"/>
    </location>
</feature>
<evidence type="ECO:0000256" key="2">
    <source>
        <dbReference type="SAM" id="SignalP"/>
    </source>
</evidence>
<dbReference type="InterPro" id="IPR045087">
    <property type="entry name" value="Cu-oxidase_fam"/>
</dbReference>
<dbReference type="Proteomes" id="UP000502498">
    <property type="component" value="Chromosome"/>
</dbReference>
<dbReference type="Gene3D" id="2.60.40.420">
    <property type="entry name" value="Cupredoxins - blue copper proteins"/>
    <property type="match status" value="3"/>
</dbReference>
<evidence type="ECO:0000313" key="5">
    <source>
        <dbReference type="EMBL" id="QKJ18299.1"/>
    </source>
</evidence>
<dbReference type="EMBL" id="CP054038">
    <property type="protein sequence ID" value="QKJ18299.1"/>
    <property type="molecule type" value="Genomic_DNA"/>
</dbReference>